<proteinExistence type="predicted"/>
<evidence type="ECO:0008006" key="4">
    <source>
        <dbReference type="Google" id="ProtNLM"/>
    </source>
</evidence>
<feature type="region of interest" description="Disordered" evidence="1">
    <location>
        <begin position="1032"/>
        <end position="1077"/>
    </location>
</feature>
<keyword evidence="3" id="KW-1185">Reference proteome</keyword>
<accession>A0AAV6H860</accession>
<dbReference type="GO" id="GO:0006355">
    <property type="term" value="P:regulation of DNA-templated transcription"/>
    <property type="evidence" value="ECO:0007669"/>
    <property type="project" value="InterPro"/>
</dbReference>
<dbReference type="GO" id="GO:0014850">
    <property type="term" value="P:response to muscle activity"/>
    <property type="evidence" value="ECO:0007669"/>
    <property type="project" value="TreeGrafter"/>
</dbReference>
<feature type="compositionally biased region" description="Basic and acidic residues" evidence="1">
    <location>
        <begin position="212"/>
        <end position="222"/>
    </location>
</feature>
<protein>
    <recommendedName>
        <fullName evidence="4">PGC-1 and ERR-induced regulator in muscle protein 1</fullName>
    </recommendedName>
</protein>
<feature type="compositionally biased region" description="Basic and acidic residues" evidence="1">
    <location>
        <begin position="464"/>
        <end position="473"/>
    </location>
</feature>
<feature type="region of interest" description="Disordered" evidence="1">
    <location>
        <begin position="181"/>
        <end position="222"/>
    </location>
</feature>
<comment type="caution">
    <text evidence="2">The sequence shown here is derived from an EMBL/GenBank/DDBJ whole genome shotgun (WGS) entry which is preliminary data.</text>
</comment>
<feature type="region of interest" description="Disordered" evidence="1">
    <location>
        <begin position="704"/>
        <end position="723"/>
    </location>
</feature>
<feature type="region of interest" description="Disordered" evidence="1">
    <location>
        <begin position="303"/>
        <end position="387"/>
    </location>
</feature>
<organism evidence="2 3">
    <name type="scientific">Alosa alosa</name>
    <name type="common">allis shad</name>
    <dbReference type="NCBI Taxonomy" id="278164"/>
    <lineage>
        <taxon>Eukaryota</taxon>
        <taxon>Metazoa</taxon>
        <taxon>Chordata</taxon>
        <taxon>Craniata</taxon>
        <taxon>Vertebrata</taxon>
        <taxon>Euteleostomi</taxon>
        <taxon>Actinopterygii</taxon>
        <taxon>Neopterygii</taxon>
        <taxon>Teleostei</taxon>
        <taxon>Clupei</taxon>
        <taxon>Clupeiformes</taxon>
        <taxon>Clupeoidei</taxon>
        <taxon>Clupeidae</taxon>
        <taxon>Alosa</taxon>
    </lineage>
</organism>
<feature type="compositionally biased region" description="Basic residues" evidence="1">
    <location>
        <begin position="341"/>
        <end position="350"/>
    </location>
</feature>
<feature type="compositionally biased region" description="Basic and acidic residues" evidence="1">
    <location>
        <begin position="1032"/>
        <end position="1045"/>
    </location>
</feature>
<feature type="region of interest" description="Disordered" evidence="1">
    <location>
        <begin position="1274"/>
        <end position="1293"/>
    </location>
</feature>
<dbReference type="Proteomes" id="UP000823561">
    <property type="component" value="Chromosome 4"/>
</dbReference>
<dbReference type="GO" id="GO:0005634">
    <property type="term" value="C:nucleus"/>
    <property type="evidence" value="ECO:0007669"/>
    <property type="project" value="TreeGrafter"/>
</dbReference>
<dbReference type="GO" id="GO:0005737">
    <property type="term" value="C:cytoplasm"/>
    <property type="evidence" value="ECO:0007669"/>
    <property type="project" value="TreeGrafter"/>
</dbReference>
<sequence>MIFYCSVTEFPQGAAEQETCRGIYSLEGLVTHSSVMDDFEYSVHISERDWDCFFQECEECDLLPPVLAGLDESGMSDIDDLSCHLSHRTSRQGRDVAQPDPDVIDGPPDCKGSPVEMYLDTYGLRSPDYILSGSEDDFHIESVNRFFEQLRNVNSAEQSPRNHQTAKGNVRRTQENLCNNGIDDDEYPPISQLSNGPLGVKKDQDAFGSNDVKPKSKTDPRHLAKCTGIQSNTAATDWYTRSTELVISEEDQPANPQKSHVWKEYDRRDTSHNNLTTETKVQPVKLGSSDTATVLSSDLVTCSDGIDGMRGDDMYGQPGFRRNAEQREPLPGQGLSPCSTLRRKKRRKKRLSIEPVEPEHNIESQFHGNHSESDEDRHARKAEVDQEARLSGDFGTVKMADKCSGPKFLTLRPVIDSFSDHLPGQTNSRTWKDSISVPRELSAAGNQADSIDLPETHTGAFHSNKMEPRRRSTDMSSGRCCEKPLSLVQLVLENSCNSAERPMSANVNEQMKIATLPVNNRVSTQDESDKVTGNLQQNSTKALYTKKSDQVTVPHTPLETLGSSSENGPKIVHSPVEAQRKTDLPLSLNGVLKAGGGNSHSSAPLAQINNSALDLGKVIPLDYSAFSAISQNGIGPKHTHNTDDLRKIYDSFSDFGLKRNEILNQLGSTCDIDNSLDAPKPSTDATAISDGYSIKNANTLECVHPREKVPQKPTNKDSPARNDTVSQMMPLDVEGLQAQTTLIDNNNKPCAPPAHLNDPTTAECPAALGKTTSDKQMQMKEESAVETDLRPDNTRSKQIIPYPAETDPKDTAPRNGPLTKGTHTKEHGMPQIYGDEQSRRSYQPVAKTDSNVSSHDKSLCELSKASRTDRNAVVYPCTNALSNTDNDTHSNMMIATKPATECNEAGNNEIQRYPAISNALVKEPCKAVSVKPTPSGEVYRPDTDEDRNTHPTPLPEEESEAAVSEKKDIEAATSDPSPVFAMSSFWNEMEKLTINDILRLRLVSQAQHPSILAPPDDDGSFAEASHARDSGYFTHVDDSRPDRSSGDMSTMSDFDEDPSSPLQEVPKEGGDEASANRCDIVWVNDDPDSVLATAEADDVVVLSTETAIPQSRFAEQQYFRKMYKNISVQNLRALENQPLRQILRNASVQSLRSLDGDDDPPDPFYHINTSAHFSDDESVADGHGFSLSEMIEYLFCDDDTKSTVSETENLPSYHIDGTSVSENYDHFFSEFEAANLFFPTSEGSAGSYSGEKLPIFCSRSGNQTHQFPELYDHFFPDSPTQSDEDEEEREHSPPIRVVSRYDCKGAALPHCTQTVTSASNSKSTVFWTSPLSLRRVRRTSPALPSYEPYSWSLAPTNNAKKTGIRTIQPINVMGYEDQGSFPDPLLCDLESRIFRKLAEQKMQFPEVQTADPRIDAPLVPLRQSDMCLVCIAFASWVLKSASPQGADTWKAVLLANISALSAIRYLRRYVRDEAAGAKPLRQIQS</sequence>
<dbReference type="PANTHER" id="PTHR47282:SF1">
    <property type="entry name" value="PGC-1 AND ERR-INDUCED REGULATOR IN MUSCLE PROTEIN 1"/>
    <property type="match status" value="1"/>
</dbReference>
<feature type="compositionally biased region" description="Basic and acidic residues" evidence="1">
    <location>
        <begin position="939"/>
        <end position="949"/>
    </location>
</feature>
<feature type="region of interest" description="Disordered" evidence="1">
    <location>
        <begin position="927"/>
        <end position="978"/>
    </location>
</feature>
<feature type="region of interest" description="Disordered" evidence="1">
    <location>
        <begin position="444"/>
        <end position="478"/>
    </location>
</feature>
<gene>
    <name evidence="2" type="ORF">AALO_G00050700</name>
</gene>
<dbReference type="PANTHER" id="PTHR47282">
    <property type="entry name" value="PGC-1 AND ERR-INDUCED REGULATOR IN MUSCLE PROTEIN 1"/>
    <property type="match status" value="1"/>
</dbReference>
<evidence type="ECO:0000256" key="1">
    <source>
        <dbReference type="SAM" id="MobiDB-lite"/>
    </source>
</evidence>
<feature type="region of interest" description="Disordered" evidence="1">
    <location>
        <begin position="89"/>
        <end position="111"/>
    </location>
</feature>
<reference evidence="2" key="1">
    <citation type="submission" date="2020-10" db="EMBL/GenBank/DDBJ databases">
        <title>Chromosome-scale genome assembly of the Allis shad, Alosa alosa.</title>
        <authorList>
            <person name="Margot Z."/>
            <person name="Christophe K."/>
            <person name="Cabau C."/>
            <person name="Louis A."/>
            <person name="Berthelot C."/>
            <person name="Parey E."/>
            <person name="Roest Crollius H."/>
            <person name="Montfort J."/>
            <person name="Robinson-Rechavi M."/>
            <person name="Bucao C."/>
            <person name="Bouchez O."/>
            <person name="Gislard M."/>
            <person name="Lluch J."/>
            <person name="Milhes M."/>
            <person name="Lampietro C."/>
            <person name="Lopez Roques C."/>
            <person name="Donnadieu C."/>
            <person name="Braasch I."/>
            <person name="Desvignes T."/>
            <person name="Postlethwait J."/>
            <person name="Bobe J."/>
            <person name="Guiguen Y."/>
        </authorList>
    </citation>
    <scope>NUCLEOTIDE SEQUENCE</scope>
    <source>
        <strain evidence="2">M-15738</strain>
        <tissue evidence="2">Blood</tissue>
    </source>
</reference>
<feature type="region of interest" description="Disordered" evidence="1">
    <location>
        <begin position="748"/>
        <end position="857"/>
    </location>
</feature>
<feature type="compositionally biased region" description="Basic and acidic residues" evidence="1">
    <location>
        <begin position="777"/>
        <end position="795"/>
    </location>
</feature>
<evidence type="ECO:0000313" key="3">
    <source>
        <dbReference type="Proteomes" id="UP000823561"/>
    </source>
</evidence>
<name>A0AAV6H860_9TELE</name>
<dbReference type="EMBL" id="JADWDJ010000004">
    <property type="protein sequence ID" value="KAG5281961.1"/>
    <property type="molecule type" value="Genomic_DNA"/>
</dbReference>
<dbReference type="InterPro" id="IPR043442">
    <property type="entry name" value="Perm1"/>
</dbReference>
<feature type="compositionally biased region" description="Basic and acidic residues" evidence="1">
    <location>
        <begin position="369"/>
        <end position="387"/>
    </location>
</feature>
<feature type="compositionally biased region" description="Basic and acidic residues" evidence="1">
    <location>
        <begin position="704"/>
        <end position="720"/>
    </location>
</feature>
<evidence type="ECO:0000313" key="2">
    <source>
        <dbReference type="EMBL" id="KAG5281961.1"/>
    </source>
</evidence>